<sequence>MVNLSHTIFRIPDSGAAGAQQKHVTRRDERVAHSVMSKLTTELPNLRMGYNKFFIVLMFLCNAAVALPESTVSCYRIEPGTIAGIICADVLLTLVIVVVTYRCAGYRRQKIEKADEVYMNVRANCKS</sequence>
<reference evidence="14" key="3">
    <citation type="submission" date="2025-09" db="UniProtKB">
        <authorList>
            <consortium name="Ensembl"/>
        </authorList>
    </citation>
    <scope>IDENTIFICATION</scope>
</reference>
<dbReference type="Ensembl" id="ENSGACT00000080002.1">
    <property type="protein sequence ID" value="ENSGACP00000058422.1"/>
    <property type="gene ID" value="ENSGACG00000032467.1"/>
</dbReference>
<evidence type="ECO:0000256" key="11">
    <source>
        <dbReference type="ARBA" id="ARBA00031053"/>
    </source>
</evidence>
<dbReference type="GO" id="GO:0016020">
    <property type="term" value="C:membrane"/>
    <property type="evidence" value="ECO:0007669"/>
    <property type="project" value="UniProtKB-SubCell"/>
</dbReference>
<name>A0AAQ4R5Y2_GASAC</name>
<dbReference type="GO" id="GO:0005102">
    <property type="term" value="F:signaling receptor binding"/>
    <property type="evidence" value="ECO:0007669"/>
    <property type="project" value="InterPro"/>
</dbReference>
<accession>A0AAQ4R5Y2</accession>
<keyword evidence="10" id="KW-0325">Glycoprotein</keyword>
<dbReference type="GO" id="GO:0051897">
    <property type="term" value="P:positive regulation of phosphatidylinositol 3-kinase/protein kinase B signal transduction"/>
    <property type="evidence" value="ECO:0007669"/>
    <property type="project" value="InterPro"/>
</dbReference>
<evidence type="ECO:0000256" key="4">
    <source>
        <dbReference type="ARBA" id="ARBA00022553"/>
    </source>
</evidence>
<feature type="transmembrane region" description="Helical" evidence="13">
    <location>
        <begin position="80"/>
        <end position="101"/>
    </location>
</feature>
<evidence type="ECO:0000256" key="7">
    <source>
        <dbReference type="ARBA" id="ARBA00022989"/>
    </source>
</evidence>
<evidence type="ECO:0000256" key="12">
    <source>
        <dbReference type="ARBA" id="ARBA00031263"/>
    </source>
</evidence>
<dbReference type="PANTHER" id="PTHR21409:SF1">
    <property type="entry name" value="HEMATOPOIETIC CELL SIGNAL TRANSDUCER"/>
    <property type="match status" value="1"/>
</dbReference>
<evidence type="ECO:0000256" key="13">
    <source>
        <dbReference type="SAM" id="Phobius"/>
    </source>
</evidence>
<keyword evidence="5 13" id="KW-0812">Transmembrane</keyword>
<evidence type="ECO:0000256" key="9">
    <source>
        <dbReference type="ARBA" id="ARBA00023157"/>
    </source>
</evidence>
<keyword evidence="4" id="KW-0597">Phosphoprotein</keyword>
<evidence type="ECO:0000256" key="3">
    <source>
        <dbReference type="ARBA" id="ARBA00018050"/>
    </source>
</evidence>
<proteinExistence type="inferred from homology"/>
<protein>
    <recommendedName>
        <fullName evidence="3">Hematopoietic cell signal transducer</fullName>
    </recommendedName>
    <alternativeName>
        <fullName evidence="12">DNAX-activation protein 10</fullName>
    </alternativeName>
    <alternativeName>
        <fullName evidence="11">Membrane protein DAP10</fullName>
    </alternativeName>
</protein>
<keyword evidence="8 13" id="KW-0472">Membrane</keyword>
<dbReference type="GO" id="GO:0043548">
    <property type="term" value="F:phosphatidylinositol 3-kinase binding"/>
    <property type="evidence" value="ECO:0007669"/>
    <property type="project" value="InterPro"/>
</dbReference>
<dbReference type="Pfam" id="PF07213">
    <property type="entry name" value="DAP10"/>
    <property type="match status" value="1"/>
</dbReference>
<dbReference type="PANTHER" id="PTHR21409">
    <property type="entry name" value="HEMATOPOIETIC CELL SIGNAL TRANSDUCER"/>
    <property type="match status" value="1"/>
</dbReference>
<keyword evidence="15" id="KW-1185">Reference proteome</keyword>
<dbReference type="Proteomes" id="UP000007635">
    <property type="component" value="Chromosome XX"/>
</dbReference>
<dbReference type="GeneTree" id="ENSGT00670000099472"/>
<feature type="transmembrane region" description="Helical" evidence="13">
    <location>
        <begin position="50"/>
        <end position="68"/>
    </location>
</feature>
<organism evidence="14 15">
    <name type="scientific">Gasterosteus aculeatus aculeatus</name>
    <name type="common">three-spined stickleback</name>
    <dbReference type="NCBI Taxonomy" id="481459"/>
    <lineage>
        <taxon>Eukaryota</taxon>
        <taxon>Metazoa</taxon>
        <taxon>Chordata</taxon>
        <taxon>Craniata</taxon>
        <taxon>Vertebrata</taxon>
        <taxon>Euteleostomi</taxon>
        <taxon>Actinopterygii</taxon>
        <taxon>Neopterygii</taxon>
        <taxon>Teleostei</taxon>
        <taxon>Neoteleostei</taxon>
        <taxon>Acanthomorphata</taxon>
        <taxon>Eupercaria</taxon>
        <taxon>Perciformes</taxon>
        <taxon>Cottioidei</taxon>
        <taxon>Gasterosteales</taxon>
        <taxon>Gasterosteidae</taxon>
        <taxon>Gasterosteus</taxon>
    </lineage>
</organism>
<reference evidence="14" key="2">
    <citation type="submission" date="2025-08" db="UniProtKB">
        <authorList>
            <consortium name="Ensembl"/>
        </authorList>
    </citation>
    <scope>IDENTIFICATION</scope>
</reference>
<evidence type="ECO:0000256" key="8">
    <source>
        <dbReference type="ARBA" id="ARBA00023136"/>
    </source>
</evidence>
<evidence type="ECO:0000256" key="6">
    <source>
        <dbReference type="ARBA" id="ARBA00022729"/>
    </source>
</evidence>
<keyword evidence="9" id="KW-1015">Disulfide bond</keyword>
<evidence type="ECO:0000313" key="14">
    <source>
        <dbReference type="Ensembl" id="ENSGACP00000058422.1"/>
    </source>
</evidence>
<keyword evidence="7 13" id="KW-1133">Transmembrane helix</keyword>
<evidence type="ECO:0000256" key="2">
    <source>
        <dbReference type="ARBA" id="ARBA00006724"/>
    </source>
</evidence>
<comment type="similarity">
    <text evidence="2">Belongs to the DAP10 family.</text>
</comment>
<evidence type="ECO:0000313" key="15">
    <source>
        <dbReference type="Proteomes" id="UP000007635"/>
    </source>
</evidence>
<evidence type="ECO:0000256" key="10">
    <source>
        <dbReference type="ARBA" id="ARBA00023180"/>
    </source>
</evidence>
<evidence type="ECO:0000256" key="5">
    <source>
        <dbReference type="ARBA" id="ARBA00022692"/>
    </source>
</evidence>
<comment type="subcellular location">
    <subcellularLocation>
        <location evidence="1">Membrane</location>
        <topology evidence="1">Single-pass type I membrane protein</topology>
    </subcellularLocation>
</comment>
<keyword evidence="6" id="KW-0732">Signal</keyword>
<evidence type="ECO:0000256" key="1">
    <source>
        <dbReference type="ARBA" id="ARBA00004479"/>
    </source>
</evidence>
<dbReference type="InterPro" id="IPR009861">
    <property type="entry name" value="HCST"/>
</dbReference>
<dbReference type="AlphaFoldDB" id="A0AAQ4R5Y2"/>
<dbReference type="GO" id="GO:0050776">
    <property type="term" value="P:regulation of immune response"/>
    <property type="evidence" value="ECO:0007669"/>
    <property type="project" value="InterPro"/>
</dbReference>
<reference evidence="14 15" key="1">
    <citation type="journal article" date="2021" name="G3 (Bethesda)">
        <title>Improved contiguity of the threespine stickleback genome using long-read sequencing.</title>
        <authorList>
            <person name="Nath S."/>
            <person name="Shaw D.E."/>
            <person name="White M.A."/>
        </authorList>
    </citation>
    <scope>NUCLEOTIDE SEQUENCE [LARGE SCALE GENOMIC DNA]</scope>
    <source>
        <strain evidence="14 15">Lake Benthic</strain>
    </source>
</reference>